<gene>
    <name evidence="1" type="primary">pilM</name>
    <name evidence="1" type="ORF">HX845_22850</name>
</gene>
<dbReference type="InterPro" id="IPR009987">
    <property type="entry name" value="IM_PilM"/>
</dbReference>
<evidence type="ECO:0000313" key="1">
    <source>
        <dbReference type="EMBL" id="NWC16515.1"/>
    </source>
</evidence>
<sequence length="146" mass="14973">MPLFWVLLLVLGIAISTLDDISHRSEESSIVGDASAIAHNLLVYRNALAKYAQANTGVTGTVADASLSLPPWFMHLPGVGGYIVAGNSYAFYASPPAGLVAELAMLTDASTSVGYVSAGRLISPATGATAIVIPPTIPDGAAVAYR</sequence>
<dbReference type="InterPro" id="IPR041883">
    <property type="entry name" value="PilM_N-ter"/>
</dbReference>
<protein>
    <submittedName>
        <fullName evidence="1">Type IV pilus biogenesis protein PilM</fullName>
    </submittedName>
</protein>
<reference evidence="1 2" key="1">
    <citation type="submission" date="2020-04" db="EMBL/GenBank/DDBJ databases">
        <title>Molecular characterization of pseudomonads from Agaricus bisporus reveal novel blotch 2 pathogens in Western Europe.</title>
        <authorList>
            <person name="Taparia T."/>
            <person name="Krijger M."/>
            <person name="Haynes E."/>
            <person name="Elpinstone J.G."/>
            <person name="Noble R."/>
            <person name="Van Der Wolf J."/>
        </authorList>
    </citation>
    <scope>NUCLEOTIDE SEQUENCE [LARGE SCALE GENOMIC DNA]</scope>
    <source>
        <strain evidence="1 2">IPO3738</strain>
    </source>
</reference>
<organism evidence="1 2">
    <name type="scientific">Pseudomonas gingeri</name>
    <dbReference type="NCBI Taxonomy" id="117681"/>
    <lineage>
        <taxon>Bacteria</taxon>
        <taxon>Pseudomonadati</taxon>
        <taxon>Pseudomonadota</taxon>
        <taxon>Gammaproteobacteria</taxon>
        <taxon>Pseudomonadales</taxon>
        <taxon>Pseudomonadaceae</taxon>
        <taxon>Pseudomonas</taxon>
    </lineage>
</organism>
<name>A0A7Y7Y254_9PSED</name>
<dbReference type="EMBL" id="JACAQE010000008">
    <property type="protein sequence ID" value="NWC16515.1"/>
    <property type="molecule type" value="Genomic_DNA"/>
</dbReference>
<dbReference type="Pfam" id="PF07419">
    <property type="entry name" value="PilM"/>
    <property type="match status" value="1"/>
</dbReference>
<dbReference type="RefSeq" id="WP_017124218.1">
    <property type="nucleotide sequence ID" value="NZ_JACAQE010000008.1"/>
</dbReference>
<dbReference type="Gene3D" id="6.20.120.30">
    <property type="entry name" value="PilM protein, C-terminal domain"/>
    <property type="match status" value="1"/>
</dbReference>
<dbReference type="Gene3D" id="3.30.1300.90">
    <property type="entry name" value="PilM protein, N-terminal domain"/>
    <property type="match status" value="1"/>
</dbReference>
<evidence type="ECO:0000313" key="2">
    <source>
        <dbReference type="Proteomes" id="UP000517547"/>
    </source>
</evidence>
<dbReference type="Proteomes" id="UP000517547">
    <property type="component" value="Unassembled WGS sequence"/>
</dbReference>
<dbReference type="AlphaFoldDB" id="A0A7Y7Y254"/>
<comment type="caution">
    <text evidence="1">The sequence shown here is derived from an EMBL/GenBank/DDBJ whole genome shotgun (WGS) entry which is preliminary data.</text>
</comment>
<accession>A0A7Y7Y254</accession>
<dbReference type="InterPro" id="IPR041884">
    <property type="entry name" value="PilM_C-ter"/>
</dbReference>
<proteinExistence type="predicted"/>